<protein>
    <submittedName>
        <fullName evidence="1">Lipase class 3 family protein</fullName>
    </submittedName>
</protein>
<evidence type="ECO:0000313" key="2">
    <source>
        <dbReference type="Proteomes" id="UP000308600"/>
    </source>
</evidence>
<keyword evidence="2" id="KW-1185">Reference proteome</keyword>
<dbReference type="EMBL" id="ML208337">
    <property type="protein sequence ID" value="TFK69118.1"/>
    <property type="molecule type" value="Genomic_DNA"/>
</dbReference>
<organism evidence="1 2">
    <name type="scientific">Pluteus cervinus</name>
    <dbReference type="NCBI Taxonomy" id="181527"/>
    <lineage>
        <taxon>Eukaryota</taxon>
        <taxon>Fungi</taxon>
        <taxon>Dikarya</taxon>
        <taxon>Basidiomycota</taxon>
        <taxon>Agaricomycotina</taxon>
        <taxon>Agaricomycetes</taxon>
        <taxon>Agaricomycetidae</taxon>
        <taxon>Agaricales</taxon>
        <taxon>Pluteineae</taxon>
        <taxon>Pluteaceae</taxon>
        <taxon>Pluteus</taxon>
    </lineage>
</organism>
<name>A0ACD3ATT4_9AGAR</name>
<sequence>MFSSLKIAVALLSALAVSAVPTTLESRQSLAQLSTAQVSSFKPYSWFASSSYCSPSSIIRWNCGANCNANRDFIPVAAGGDGSSVQYWYVGYSPSLGSVIVGHQGTDSSEIQAWLTNVDAFLDTLSPSLFPGLSASIQAHSGFAEVQAQTATTILSAVKATISAYGAKKVTSVGHSLGAALALLDAVYLPLHISGVSFSFVGYGMPRVGNQAFADYVDAHLSVTHINNKQDLVPILPGRFLGYHHSSGEVHIQESGTWVSCPGQDNTSDQCTVGAVPNIFEGSTSDHGGPYDSVYMGC</sequence>
<dbReference type="Proteomes" id="UP000308600">
    <property type="component" value="Unassembled WGS sequence"/>
</dbReference>
<reference evidence="1 2" key="1">
    <citation type="journal article" date="2019" name="Nat. Ecol. Evol.">
        <title>Megaphylogeny resolves global patterns of mushroom evolution.</title>
        <authorList>
            <person name="Varga T."/>
            <person name="Krizsan K."/>
            <person name="Foldi C."/>
            <person name="Dima B."/>
            <person name="Sanchez-Garcia M."/>
            <person name="Sanchez-Ramirez S."/>
            <person name="Szollosi G.J."/>
            <person name="Szarkandi J.G."/>
            <person name="Papp V."/>
            <person name="Albert L."/>
            <person name="Andreopoulos W."/>
            <person name="Angelini C."/>
            <person name="Antonin V."/>
            <person name="Barry K.W."/>
            <person name="Bougher N.L."/>
            <person name="Buchanan P."/>
            <person name="Buyck B."/>
            <person name="Bense V."/>
            <person name="Catcheside P."/>
            <person name="Chovatia M."/>
            <person name="Cooper J."/>
            <person name="Damon W."/>
            <person name="Desjardin D."/>
            <person name="Finy P."/>
            <person name="Geml J."/>
            <person name="Haridas S."/>
            <person name="Hughes K."/>
            <person name="Justo A."/>
            <person name="Karasinski D."/>
            <person name="Kautmanova I."/>
            <person name="Kiss B."/>
            <person name="Kocsube S."/>
            <person name="Kotiranta H."/>
            <person name="LaButti K.M."/>
            <person name="Lechner B.E."/>
            <person name="Liimatainen K."/>
            <person name="Lipzen A."/>
            <person name="Lukacs Z."/>
            <person name="Mihaltcheva S."/>
            <person name="Morgado L.N."/>
            <person name="Niskanen T."/>
            <person name="Noordeloos M.E."/>
            <person name="Ohm R.A."/>
            <person name="Ortiz-Santana B."/>
            <person name="Ovrebo C."/>
            <person name="Racz N."/>
            <person name="Riley R."/>
            <person name="Savchenko A."/>
            <person name="Shiryaev A."/>
            <person name="Soop K."/>
            <person name="Spirin V."/>
            <person name="Szebenyi C."/>
            <person name="Tomsovsky M."/>
            <person name="Tulloss R.E."/>
            <person name="Uehling J."/>
            <person name="Grigoriev I.V."/>
            <person name="Vagvolgyi C."/>
            <person name="Papp T."/>
            <person name="Martin F.M."/>
            <person name="Miettinen O."/>
            <person name="Hibbett D.S."/>
            <person name="Nagy L.G."/>
        </authorList>
    </citation>
    <scope>NUCLEOTIDE SEQUENCE [LARGE SCALE GENOMIC DNA]</scope>
    <source>
        <strain evidence="1 2">NL-1719</strain>
    </source>
</reference>
<evidence type="ECO:0000313" key="1">
    <source>
        <dbReference type="EMBL" id="TFK69118.1"/>
    </source>
</evidence>
<gene>
    <name evidence="1" type="ORF">BDN72DRAFT_768383</name>
</gene>
<proteinExistence type="predicted"/>
<accession>A0ACD3ATT4</accession>